<dbReference type="KEGG" id="yli:2907147"/>
<dbReference type="OMA" id="NEISKCM"/>
<dbReference type="Proteomes" id="UP000182444">
    <property type="component" value="Chromosome 1B"/>
</dbReference>
<dbReference type="VEuPathDB" id="FungiDB:YALI1_B28472g"/>
<dbReference type="AlphaFoldDB" id="A0A1D8N8T4"/>
<dbReference type="eggNOG" id="KOG4555">
    <property type="taxonomic scope" value="Eukaryota"/>
</dbReference>
<dbReference type="InterPro" id="IPR038906">
    <property type="entry name" value="TTC36"/>
</dbReference>
<dbReference type="GeneID" id="2907147"/>
<gene>
    <name evidence="2" type="ORF">YALI1_B28472g</name>
</gene>
<organism evidence="2 3">
    <name type="scientific">Yarrowia lipolytica</name>
    <name type="common">Candida lipolytica</name>
    <dbReference type="NCBI Taxonomy" id="4952"/>
    <lineage>
        <taxon>Eukaryota</taxon>
        <taxon>Fungi</taxon>
        <taxon>Dikarya</taxon>
        <taxon>Ascomycota</taxon>
        <taxon>Saccharomycotina</taxon>
        <taxon>Dipodascomycetes</taxon>
        <taxon>Dipodascales</taxon>
        <taxon>Dipodascales incertae sedis</taxon>
        <taxon>Yarrowia</taxon>
    </lineage>
</organism>
<protein>
    <submittedName>
        <fullName evidence="2">Uncharacterized protein</fullName>
    </submittedName>
</protein>
<dbReference type="InterPro" id="IPR011990">
    <property type="entry name" value="TPR-like_helical_dom_sf"/>
</dbReference>
<accession>A0A1D8N8T4</accession>
<comment type="similarity">
    <text evidence="1">Belongs to the TTC36 family.</text>
</comment>
<dbReference type="PANTHER" id="PTHR21405">
    <property type="entry name" value="CDNA SEQUENCE BC021608"/>
    <property type="match status" value="1"/>
</dbReference>
<sequence length="223" mass="24989">MSSATHLSTHDQVVLSKLLNPGELEEPTQAQQKRIQVNAYLPPDQHVSVELVEKFVQIEKTVIESVDKDDSVANVKRAIEKLKEIIVEAPKYASVYNNLAQLERILDQKGEKSASKLDVISNLERAIKLAGPDQLIISKMQGTVLQQAYAQLGQIYMEGRNNEGDSWGDEEKASECFRRAGEYGNKIAAELAVKVNPYARLCGNIVREALIEEGKKWEQLKEE</sequence>
<dbReference type="Gene3D" id="1.25.40.10">
    <property type="entry name" value="Tetratricopeptide repeat domain"/>
    <property type="match status" value="1"/>
</dbReference>
<evidence type="ECO:0000313" key="2">
    <source>
        <dbReference type="EMBL" id="AOW02047.1"/>
    </source>
</evidence>
<proteinExistence type="inferred from homology"/>
<dbReference type="VEuPathDB" id="FungiDB:YALI0_B21868g"/>
<dbReference type="GO" id="GO:0006570">
    <property type="term" value="P:tyrosine metabolic process"/>
    <property type="evidence" value="ECO:0007669"/>
    <property type="project" value="TreeGrafter"/>
</dbReference>
<dbReference type="EMBL" id="CP017554">
    <property type="protein sequence ID" value="AOW02047.1"/>
    <property type="molecule type" value="Genomic_DNA"/>
</dbReference>
<dbReference type="RefSeq" id="XP_501198.3">
    <property type="nucleotide sequence ID" value="XM_501198.3"/>
</dbReference>
<evidence type="ECO:0000313" key="3">
    <source>
        <dbReference type="Proteomes" id="UP000182444"/>
    </source>
</evidence>
<dbReference type="PANTHER" id="PTHR21405:SF0">
    <property type="entry name" value="TETRATRICOPEPTIDE REPEAT PROTEIN 36"/>
    <property type="match status" value="1"/>
</dbReference>
<name>A0A1D8N8T4_YARLL</name>
<evidence type="ECO:0000256" key="1">
    <source>
        <dbReference type="ARBA" id="ARBA00006995"/>
    </source>
</evidence>
<reference evidence="2 3" key="1">
    <citation type="journal article" date="2016" name="PLoS ONE">
        <title>Sequence Assembly of Yarrowia lipolytica Strain W29/CLIB89 Shows Transposable Element Diversity.</title>
        <authorList>
            <person name="Magnan C."/>
            <person name="Yu J."/>
            <person name="Chang I."/>
            <person name="Jahn E."/>
            <person name="Kanomata Y."/>
            <person name="Wu J."/>
            <person name="Zeller M."/>
            <person name="Oakes M."/>
            <person name="Baldi P."/>
            <person name="Sandmeyer S."/>
        </authorList>
    </citation>
    <scope>NUCLEOTIDE SEQUENCE [LARGE SCALE GENOMIC DNA]</scope>
    <source>
        <strain evidence="3">CLIB89(W29)</strain>
    </source>
</reference>